<dbReference type="InterPro" id="IPR009991">
    <property type="entry name" value="DCTN3"/>
</dbReference>
<name>A0A7D9DPU1_PARCT</name>
<comment type="caution">
    <text evidence="1">The sequence shown here is derived from an EMBL/GenBank/DDBJ whole genome shotgun (WGS) entry which is preliminary data.</text>
</comment>
<accession>A0A7D9DPU1</accession>
<proteinExistence type="predicted"/>
<evidence type="ECO:0000313" key="1">
    <source>
        <dbReference type="EMBL" id="CAB3991228.1"/>
    </source>
</evidence>
<dbReference type="PANTHER" id="PTHR28360">
    <property type="entry name" value="DYNACTIN SUBUNIT 3"/>
    <property type="match status" value="1"/>
</dbReference>
<organism evidence="1 2">
    <name type="scientific">Paramuricea clavata</name>
    <name type="common">Red gorgonian</name>
    <name type="synonym">Violescent sea-whip</name>
    <dbReference type="NCBI Taxonomy" id="317549"/>
    <lineage>
        <taxon>Eukaryota</taxon>
        <taxon>Metazoa</taxon>
        <taxon>Cnidaria</taxon>
        <taxon>Anthozoa</taxon>
        <taxon>Octocorallia</taxon>
        <taxon>Malacalcyonacea</taxon>
        <taxon>Plexauridae</taxon>
        <taxon>Paramuricea</taxon>
    </lineage>
</organism>
<evidence type="ECO:0000313" key="2">
    <source>
        <dbReference type="Proteomes" id="UP001152795"/>
    </source>
</evidence>
<gene>
    <name evidence="1" type="ORF">PACLA_8A014271</name>
</gene>
<dbReference type="OrthoDB" id="16729at2759"/>
<dbReference type="GO" id="GO:0061640">
    <property type="term" value="P:cytoskeleton-dependent cytokinesis"/>
    <property type="evidence" value="ECO:0007669"/>
    <property type="project" value="InterPro"/>
</dbReference>
<dbReference type="AlphaFoldDB" id="A0A7D9DPU1"/>
<reference evidence="1" key="1">
    <citation type="submission" date="2020-04" db="EMBL/GenBank/DDBJ databases">
        <authorList>
            <person name="Alioto T."/>
            <person name="Alioto T."/>
            <person name="Gomez Garrido J."/>
        </authorList>
    </citation>
    <scope>NUCLEOTIDE SEQUENCE</scope>
    <source>
        <strain evidence="1">A484AB</strain>
    </source>
</reference>
<sequence length="185" mass="21280">MAVNAGIAMLEERIKVLERRIISTNPDKIKTSCTDALTQVKQDLNKIATRYSKLGVLWKRLNELQDYLTPEFLEKLTLTDQSKADIILAGEQQLTATAEQFQTLEQFKNIPSEATFKDLPEWSCKLQPLVQVNIQQLEEIETLDEQVCELLTTYNNIINSLSRQFQEWENIICELEEAAQNTTTE</sequence>
<dbReference type="GO" id="GO:0005869">
    <property type="term" value="C:dynactin complex"/>
    <property type="evidence" value="ECO:0007669"/>
    <property type="project" value="InterPro"/>
</dbReference>
<keyword evidence="2" id="KW-1185">Reference proteome</keyword>
<dbReference type="EMBL" id="CACRXK020001809">
    <property type="protein sequence ID" value="CAB3991228.1"/>
    <property type="molecule type" value="Genomic_DNA"/>
</dbReference>
<dbReference type="Pfam" id="PF07426">
    <property type="entry name" value="Dynactin_p22"/>
    <property type="match status" value="1"/>
</dbReference>
<protein>
    <submittedName>
        <fullName evidence="1">Uncharacterized protein</fullName>
    </submittedName>
</protein>
<dbReference type="PANTHER" id="PTHR28360:SF1">
    <property type="entry name" value="DYNACTIN SUBUNIT 3"/>
    <property type="match status" value="1"/>
</dbReference>
<dbReference type="Proteomes" id="UP001152795">
    <property type="component" value="Unassembled WGS sequence"/>
</dbReference>